<evidence type="ECO:0000256" key="5">
    <source>
        <dbReference type="ARBA" id="ARBA00022741"/>
    </source>
</evidence>
<dbReference type="SUPFAM" id="SSF56112">
    <property type="entry name" value="Protein kinase-like (PK-like)"/>
    <property type="match status" value="1"/>
</dbReference>
<dbReference type="GO" id="GO:0005524">
    <property type="term" value="F:ATP binding"/>
    <property type="evidence" value="ECO:0007669"/>
    <property type="project" value="UniProtKB-UniRule"/>
</dbReference>
<evidence type="ECO:0000256" key="3">
    <source>
        <dbReference type="ARBA" id="ARBA00022679"/>
    </source>
</evidence>
<dbReference type="PANTHER" id="PTHR27002:SF150">
    <property type="entry name" value="RECEPTOR-LIKE SERINE_THREONINE-PROTEIN KINASE SD1-8"/>
    <property type="match status" value="1"/>
</dbReference>
<dbReference type="InterPro" id="IPR008271">
    <property type="entry name" value="Ser/Thr_kinase_AS"/>
</dbReference>
<evidence type="ECO:0000256" key="7">
    <source>
        <dbReference type="ARBA" id="ARBA00022840"/>
    </source>
</evidence>
<comment type="caution">
    <text evidence="16">The sequence shown here is derived from an EMBL/GenBank/DDBJ whole genome shotgun (WGS) entry which is preliminary data.</text>
</comment>
<feature type="non-terminal residue" evidence="16">
    <location>
        <position position="1"/>
    </location>
</feature>
<keyword evidence="4 14" id="KW-0732">Signal</keyword>
<dbReference type="InterPro" id="IPR001245">
    <property type="entry name" value="Ser-Thr/Tyr_kinase_cat_dom"/>
</dbReference>
<dbReference type="Pfam" id="PF07714">
    <property type="entry name" value="PK_Tyr_Ser-Thr"/>
    <property type="match status" value="1"/>
</dbReference>
<evidence type="ECO:0000313" key="16">
    <source>
        <dbReference type="EMBL" id="KAF3589190.1"/>
    </source>
</evidence>
<evidence type="ECO:0000313" key="17">
    <source>
        <dbReference type="Proteomes" id="UP000712600"/>
    </source>
</evidence>
<dbReference type="PROSITE" id="PS00107">
    <property type="entry name" value="PROTEIN_KINASE_ATP"/>
    <property type="match status" value="1"/>
</dbReference>
<feature type="domain" description="Protein kinase" evidence="15">
    <location>
        <begin position="58"/>
        <end position="195"/>
    </location>
</feature>
<dbReference type="EMBL" id="QGKX02000088">
    <property type="protein sequence ID" value="KAF3589190.1"/>
    <property type="molecule type" value="Genomic_DNA"/>
</dbReference>
<evidence type="ECO:0000259" key="15">
    <source>
        <dbReference type="PROSITE" id="PS50011"/>
    </source>
</evidence>
<evidence type="ECO:0000256" key="2">
    <source>
        <dbReference type="ARBA" id="ARBA00022527"/>
    </source>
</evidence>
<dbReference type="PROSITE" id="PS50011">
    <property type="entry name" value="PROTEIN_KINASE_DOM"/>
    <property type="match status" value="1"/>
</dbReference>
<keyword evidence="8" id="KW-1015">Disulfide bond</keyword>
<name>A0A8S9S7H2_BRACR</name>
<evidence type="ECO:0000256" key="4">
    <source>
        <dbReference type="ARBA" id="ARBA00022729"/>
    </source>
</evidence>
<dbReference type="GO" id="GO:0004674">
    <property type="term" value="F:protein serine/threonine kinase activity"/>
    <property type="evidence" value="ECO:0007669"/>
    <property type="project" value="UniProtKB-KW"/>
</dbReference>
<evidence type="ECO:0000256" key="1">
    <source>
        <dbReference type="ARBA" id="ARBA00012513"/>
    </source>
</evidence>
<feature type="chain" id="PRO_5035789326" description="non-specific serine/threonine protein kinase" evidence="14">
    <location>
        <begin position="27"/>
        <end position="195"/>
    </location>
</feature>
<keyword evidence="7 12" id="KW-0067">ATP-binding</keyword>
<dbReference type="Proteomes" id="UP000712600">
    <property type="component" value="Unassembled WGS sequence"/>
</dbReference>
<dbReference type="PANTHER" id="PTHR27002">
    <property type="entry name" value="RECEPTOR-LIKE SERINE/THREONINE-PROTEIN KINASE SD1-8"/>
    <property type="match status" value="1"/>
</dbReference>
<dbReference type="EC" id="2.7.11.1" evidence="1"/>
<comment type="catalytic activity">
    <reaction evidence="11">
        <text>L-seryl-[protein] + ATP = O-phospho-L-seryl-[protein] + ADP + H(+)</text>
        <dbReference type="Rhea" id="RHEA:17989"/>
        <dbReference type="Rhea" id="RHEA-COMP:9863"/>
        <dbReference type="Rhea" id="RHEA-COMP:11604"/>
        <dbReference type="ChEBI" id="CHEBI:15378"/>
        <dbReference type="ChEBI" id="CHEBI:29999"/>
        <dbReference type="ChEBI" id="CHEBI:30616"/>
        <dbReference type="ChEBI" id="CHEBI:83421"/>
        <dbReference type="ChEBI" id="CHEBI:456216"/>
        <dbReference type="EC" id="2.7.11.1"/>
    </reaction>
</comment>
<sequence length="195" mass="22259">TKTVFFSPFLSFLSFSLNSIIFGCQTKPNGLPPSRRNPTDLELPLMEFDAIATATDNFSDANKLGQGGFGIVYKGRLLDGKEIAVKRLSKTSVQGNDEFMNEVRLIARLQHINLVRLLGCCVNKDEKMLIYEYLENLSFDSHLFDKTRRSNLDWKKRFDIVNGIARGLLYLHQDSLFRVIHRDLKASNVLLDKDI</sequence>
<dbReference type="InterPro" id="IPR000719">
    <property type="entry name" value="Prot_kinase_dom"/>
</dbReference>
<dbReference type="SMART" id="SM00220">
    <property type="entry name" value="S_TKc"/>
    <property type="match status" value="1"/>
</dbReference>
<evidence type="ECO:0000256" key="10">
    <source>
        <dbReference type="ARBA" id="ARBA00047899"/>
    </source>
</evidence>
<proteinExistence type="inferred from homology"/>
<dbReference type="FunFam" id="3.30.200.20:FF:000195">
    <property type="entry name" value="G-type lectin S-receptor-like serine/threonine-protein kinase"/>
    <property type="match status" value="1"/>
</dbReference>
<comment type="similarity">
    <text evidence="13">Belongs to the protein kinase superfamily.</text>
</comment>
<dbReference type="PROSITE" id="PS00108">
    <property type="entry name" value="PROTEIN_KINASE_ST"/>
    <property type="match status" value="1"/>
</dbReference>
<protein>
    <recommendedName>
        <fullName evidence="1">non-specific serine/threonine protein kinase</fullName>
        <ecNumber evidence="1">2.7.11.1</ecNumber>
    </recommendedName>
</protein>
<evidence type="ECO:0000256" key="14">
    <source>
        <dbReference type="SAM" id="SignalP"/>
    </source>
</evidence>
<dbReference type="FunFam" id="1.10.510.10:FF:001023">
    <property type="entry name" value="Os07g0541700 protein"/>
    <property type="match status" value="1"/>
</dbReference>
<feature type="binding site" evidence="12">
    <location>
        <position position="86"/>
    </location>
    <ligand>
        <name>ATP</name>
        <dbReference type="ChEBI" id="CHEBI:30616"/>
    </ligand>
</feature>
<dbReference type="Gene3D" id="1.10.510.10">
    <property type="entry name" value="Transferase(Phosphotransferase) domain 1"/>
    <property type="match status" value="1"/>
</dbReference>
<keyword evidence="3" id="KW-0808">Transferase</keyword>
<evidence type="ECO:0000256" key="12">
    <source>
        <dbReference type="PROSITE-ProRule" id="PRU10141"/>
    </source>
</evidence>
<keyword evidence="6" id="KW-0418">Kinase</keyword>
<accession>A0A8S9S7H2</accession>
<dbReference type="InterPro" id="IPR011009">
    <property type="entry name" value="Kinase-like_dom_sf"/>
</dbReference>
<keyword evidence="2 13" id="KW-0723">Serine/threonine-protein kinase</keyword>
<feature type="signal peptide" evidence="14">
    <location>
        <begin position="1"/>
        <end position="26"/>
    </location>
</feature>
<dbReference type="InterPro" id="IPR017441">
    <property type="entry name" value="Protein_kinase_ATP_BS"/>
</dbReference>
<organism evidence="16 17">
    <name type="scientific">Brassica cretica</name>
    <name type="common">Mustard</name>
    <dbReference type="NCBI Taxonomy" id="69181"/>
    <lineage>
        <taxon>Eukaryota</taxon>
        <taxon>Viridiplantae</taxon>
        <taxon>Streptophyta</taxon>
        <taxon>Embryophyta</taxon>
        <taxon>Tracheophyta</taxon>
        <taxon>Spermatophyta</taxon>
        <taxon>Magnoliopsida</taxon>
        <taxon>eudicotyledons</taxon>
        <taxon>Gunneridae</taxon>
        <taxon>Pentapetalae</taxon>
        <taxon>rosids</taxon>
        <taxon>malvids</taxon>
        <taxon>Brassicales</taxon>
        <taxon>Brassicaceae</taxon>
        <taxon>Brassiceae</taxon>
        <taxon>Brassica</taxon>
    </lineage>
</organism>
<dbReference type="AlphaFoldDB" id="A0A8S9S7H2"/>
<evidence type="ECO:0000256" key="9">
    <source>
        <dbReference type="ARBA" id="ARBA00023180"/>
    </source>
</evidence>
<reference evidence="16" key="1">
    <citation type="submission" date="2019-12" db="EMBL/GenBank/DDBJ databases">
        <title>Genome sequencing and annotation of Brassica cretica.</title>
        <authorList>
            <person name="Studholme D.J."/>
            <person name="Sarris P."/>
        </authorList>
    </citation>
    <scope>NUCLEOTIDE SEQUENCE</scope>
    <source>
        <strain evidence="16">PFS-109/04</strain>
        <tissue evidence="16">Leaf</tissue>
    </source>
</reference>
<evidence type="ECO:0000256" key="8">
    <source>
        <dbReference type="ARBA" id="ARBA00023157"/>
    </source>
</evidence>
<comment type="catalytic activity">
    <reaction evidence="10">
        <text>L-threonyl-[protein] + ATP = O-phospho-L-threonyl-[protein] + ADP + H(+)</text>
        <dbReference type="Rhea" id="RHEA:46608"/>
        <dbReference type="Rhea" id="RHEA-COMP:11060"/>
        <dbReference type="Rhea" id="RHEA-COMP:11605"/>
        <dbReference type="ChEBI" id="CHEBI:15378"/>
        <dbReference type="ChEBI" id="CHEBI:30013"/>
        <dbReference type="ChEBI" id="CHEBI:30616"/>
        <dbReference type="ChEBI" id="CHEBI:61977"/>
        <dbReference type="ChEBI" id="CHEBI:456216"/>
        <dbReference type="EC" id="2.7.11.1"/>
    </reaction>
</comment>
<keyword evidence="9" id="KW-0325">Glycoprotein</keyword>
<evidence type="ECO:0000256" key="6">
    <source>
        <dbReference type="ARBA" id="ARBA00022777"/>
    </source>
</evidence>
<dbReference type="Gene3D" id="3.30.200.20">
    <property type="entry name" value="Phosphorylase Kinase, domain 1"/>
    <property type="match status" value="1"/>
</dbReference>
<evidence type="ECO:0000256" key="11">
    <source>
        <dbReference type="ARBA" id="ARBA00048679"/>
    </source>
</evidence>
<gene>
    <name evidence="16" type="ORF">F2Q69_00028501</name>
</gene>
<dbReference type="GO" id="GO:0005886">
    <property type="term" value="C:plasma membrane"/>
    <property type="evidence" value="ECO:0007669"/>
    <property type="project" value="TreeGrafter"/>
</dbReference>
<keyword evidence="5 12" id="KW-0547">Nucleotide-binding</keyword>
<evidence type="ECO:0000256" key="13">
    <source>
        <dbReference type="RuleBase" id="RU000304"/>
    </source>
</evidence>